<keyword evidence="3" id="KW-1185">Reference proteome</keyword>
<protein>
    <recommendedName>
        <fullName evidence="4">Outer membrane protein beta-barrel domain-containing protein</fullName>
    </recommendedName>
</protein>
<evidence type="ECO:0008006" key="4">
    <source>
        <dbReference type="Google" id="ProtNLM"/>
    </source>
</evidence>
<sequence>MKKHLLFIVLLCVVSLSSKAQKGISLSLDHESPQGELGDIYNSTIGFTGSYVINKENTVFNITAGYHAFQAQQDSFYYQVNSDELRVASYGKYSAIPVYMGMAYKITLFDKLDLNLGGDVGMYYVIYSLHTIDAYHDTDESYAGHLGLFSPKAGLVYTLFDSFQIKLQSKYNLILDIGNSAPYASNHHSELGHLYRTWTNGLSLTYYFPRF</sequence>
<dbReference type="RefSeq" id="WP_346824414.1">
    <property type="nucleotide sequence ID" value="NZ_JBDKWZ010000024.1"/>
</dbReference>
<evidence type="ECO:0000256" key="1">
    <source>
        <dbReference type="SAM" id="SignalP"/>
    </source>
</evidence>
<accession>A0AAW9SFF6</accession>
<feature type="chain" id="PRO_5043555668" description="Outer membrane protein beta-barrel domain-containing protein" evidence="1">
    <location>
        <begin position="21"/>
        <end position="211"/>
    </location>
</feature>
<name>A0AAW9SFF6_9BACT</name>
<proteinExistence type="predicted"/>
<comment type="caution">
    <text evidence="2">The sequence shown here is derived from an EMBL/GenBank/DDBJ whole genome shotgun (WGS) entry which is preliminary data.</text>
</comment>
<evidence type="ECO:0000313" key="2">
    <source>
        <dbReference type="EMBL" id="MEN7551634.1"/>
    </source>
</evidence>
<dbReference type="AlphaFoldDB" id="A0AAW9SFF6"/>
<organism evidence="2 3">
    <name type="scientific">Rapidithrix thailandica</name>
    <dbReference type="NCBI Taxonomy" id="413964"/>
    <lineage>
        <taxon>Bacteria</taxon>
        <taxon>Pseudomonadati</taxon>
        <taxon>Bacteroidota</taxon>
        <taxon>Cytophagia</taxon>
        <taxon>Cytophagales</taxon>
        <taxon>Flammeovirgaceae</taxon>
        <taxon>Rapidithrix</taxon>
    </lineage>
</organism>
<keyword evidence="1" id="KW-0732">Signal</keyword>
<dbReference type="Proteomes" id="UP001403385">
    <property type="component" value="Unassembled WGS sequence"/>
</dbReference>
<reference evidence="2 3" key="1">
    <citation type="submission" date="2024-04" db="EMBL/GenBank/DDBJ databases">
        <title>Novel genus in family Flammeovirgaceae.</title>
        <authorList>
            <person name="Nguyen T.H."/>
            <person name="Vuong T.Q."/>
            <person name="Le H."/>
            <person name="Kim S.-G."/>
        </authorList>
    </citation>
    <scope>NUCLEOTIDE SEQUENCE [LARGE SCALE GENOMIC DNA]</scope>
    <source>
        <strain evidence="2 3">JCM 23209</strain>
    </source>
</reference>
<gene>
    <name evidence="2" type="ORF">AAG747_27210</name>
</gene>
<evidence type="ECO:0000313" key="3">
    <source>
        <dbReference type="Proteomes" id="UP001403385"/>
    </source>
</evidence>
<feature type="signal peptide" evidence="1">
    <location>
        <begin position="1"/>
        <end position="20"/>
    </location>
</feature>
<dbReference type="EMBL" id="JBDKWZ010000024">
    <property type="protein sequence ID" value="MEN7551634.1"/>
    <property type="molecule type" value="Genomic_DNA"/>
</dbReference>